<evidence type="ECO:0000313" key="2">
    <source>
        <dbReference type="EMBL" id="KAL0569114.1"/>
    </source>
</evidence>
<name>A0ABR3F1P5_9AGAR</name>
<dbReference type="EMBL" id="JBAHYK010001190">
    <property type="protein sequence ID" value="KAL0569114.1"/>
    <property type="molecule type" value="Genomic_DNA"/>
</dbReference>
<keyword evidence="1" id="KW-0175">Coiled coil</keyword>
<protein>
    <submittedName>
        <fullName evidence="2">Uncharacterized protein</fullName>
    </submittedName>
</protein>
<gene>
    <name evidence="2" type="ORF">V5O48_012857</name>
</gene>
<organism evidence="2 3">
    <name type="scientific">Marasmius crinis-equi</name>
    <dbReference type="NCBI Taxonomy" id="585013"/>
    <lineage>
        <taxon>Eukaryota</taxon>
        <taxon>Fungi</taxon>
        <taxon>Dikarya</taxon>
        <taxon>Basidiomycota</taxon>
        <taxon>Agaricomycotina</taxon>
        <taxon>Agaricomycetes</taxon>
        <taxon>Agaricomycetidae</taxon>
        <taxon>Agaricales</taxon>
        <taxon>Marasmiineae</taxon>
        <taxon>Marasmiaceae</taxon>
        <taxon>Marasmius</taxon>
    </lineage>
</organism>
<feature type="coiled-coil region" evidence="1">
    <location>
        <begin position="224"/>
        <end position="251"/>
    </location>
</feature>
<evidence type="ECO:0000313" key="3">
    <source>
        <dbReference type="Proteomes" id="UP001465976"/>
    </source>
</evidence>
<accession>A0ABR3F1P5</accession>
<evidence type="ECO:0000256" key="1">
    <source>
        <dbReference type="SAM" id="Coils"/>
    </source>
</evidence>
<keyword evidence="3" id="KW-1185">Reference proteome</keyword>
<reference evidence="2 3" key="1">
    <citation type="submission" date="2024-02" db="EMBL/GenBank/DDBJ databases">
        <title>A draft genome for the cacao thread blight pathogen Marasmius crinis-equi.</title>
        <authorList>
            <person name="Cohen S.P."/>
            <person name="Baruah I.K."/>
            <person name="Amoako-Attah I."/>
            <person name="Bukari Y."/>
            <person name="Meinhardt L.W."/>
            <person name="Bailey B.A."/>
        </authorList>
    </citation>
    <scope>NUCLEOTIDE SEQUENCE [LARGE SCALE GENOMIC DNA]</scope>
    <source>
        <strain evidence="2 3">GH-76</strain>
    </source>
</reference>
<dbReference type="Proteomes" id="UP001465976">
    <property type="component" value="Unassembled WGS sequence"/>
</dbReference>
<comment type="caution">
    <text evidence="2">The sequence shown here is derived from an EMBL/GenBank/DDBJ whole genome shotgun (WGS) entry which is preliminary data.</text>
</comment>
<sequence>MLKLSGHVICAPVVFDLAGELGRKEERRIEMEAHGMDPFKATEADEEDTPQEADDWPSLHTCYPTVSIECAVEQGIRPSAASLASVNGSPSDTLPSQTPSVKLKHTKAAKRVAAQGPSCDACKRKQDEVTKATGIPFKRIALKKGAESANQAKRVTFESGKICVATTGWHGMAKGCRTRKMYSVEEAEAEGLEVIDWDGIETIPIVASEDEHCLLVLAGAPLNNPEYQVEVQKAEGAMDTARDEIRFTLKEKNNPQGSSPACAMGVSHGGGQTPMNLRHSGKTQATLDKLIKVPAFAQFSGQANCETRYSFVQYSAGALFRWVANDFMKADTWWEKATDEMKDRRQMDDKDRVANGWRMFSTLEEIRAQCAMNVSCV</sequence>
<proteinExistence type="predicted"/>